<dbReference type="PIRSF" id="PIRSF038119">
    <property type="entry name" value="Nucleoporin_NUP53"/>
    <property type="match status" value="1"/>
</dbReference>
<comment type="similarity">
    <text evidence="2 9">Belongs to the Nup35 family.</text>
</comment>
<evidence type="ECO:0000256" key="8">
    <source>
        <dbReference type="ARBA" id="ARBA00023242"/>
    </source>
</evidence>
<feature type="domain" description="RRM Nup35-type" evidence="11">
    <location>
        <begin position="190"/>
        <end position="270"/>
    </location>
</feature>
<proteinExistence type="inferred from homology"/>
<dbReference type="PANTHER" id="PTHR21527:SF6">
    <property type="entry name" value="NUCLEOPORIN NUP35"/>
    <property type="match status" value="1"/>
</dbReference>
<evidence type="ECO:0000256" key="10">
    <source>
        <dbReference type="SAM" id="MobiDB-lite"/>
    </source>
</evidence>
<evidence type="ECO:0000313" key="13">
    <source>
        <dbReference type="Proteomes" id="UP000887013"/>
    </source>
</evidence>
<keyword evidence="13" id="KW-1185">Reference proteome</keyword>
<dbReference type="PROSITE" id="PS51472">
    <property type="entry name" value="RRM_NUP35"/>
    <property type="match status" value="1"/>
</dbReference>
<evidence type="ECO:0000256" key="5">
    <source>
        <dbReference type="ARBA" id="ARBA00022927"/>
    </source>
</evidence>
<feature type="compositionally biased region" description="Low complexity" evidence="10">
    <location>
        <begin position="29"/>
        <end position="41"/>
    </location>
</feature>
<dbReference type="Gene3D" id="3.30.70.330">
    <property type="match status" value="1"/>
</dbReference>
<keyword evidence="8 9" id="KW-0539">Nucleus</keyword>
<dbReference type="FunFam" id="3.30.70.330:FF:000095">
    <property type="entry name" value="Putative Nucleoporin NUP53"/>
    <property type="match status" value="1"/>
</dbReference>
<comment type="caution">
    <text evidence="12">The sequence shown here is derived from an EMBL/GenBank/DDBJ whole genome shotgun (WGS) entry which is preliminary data.</text>
</comment>
<evidence type="ECO:0000259" key="11">
    <source>
        <dbReference type="PROSITE" id="PS51472"/>
    </source>
</evidence>
<dbReference type="InterPro" id="IPR035979">
    <property type="entry name" value="RBD_domain_sf"/>
</dbReference>
<dbReference type="InterPro" id="IPR017389">
    <property type="entry name" value="Nucleoporin_NUP53"/>
</dbReference>
<feature type="region of interest" description="Disordered" evidence="10">
    <location>
        <begin position="1"/>
        <end position="43"/>
    </location>
</feature>
<dbReference type="InterPro" id="IPR007846">
    <property type="entry name" value="RRM_NUP35_dom"/>
</dbReference>
<dbReference type="AlphaFoldDB" id="A0A8X6TRM3"/>
<protein>
    <recommendedName>
        <fullName evidence="9">Nucleoporin NUP53</fullName>
    </recommendedName>
</protein>
<evidence type="ECO:0000256" key="4">
    <source>
        <dbReference type="ARBA" id="ARBA00022816"/>
    </source>
</evidence>
<reference evidence="12" key="1">
    <citation type="submission" date="2020-08" db="EMBL/GenBank/DDBJ databases">
        <title>Multicomponent nature underlies the extraordinary mechanical properties of spider dragline silk.</title>
        <authorList>
            <person name="Kono N."/>
            <person name="Nakamura H."/>
            <person name="Mori M."/>
            <person name="Yoshida Y."/>
            <person name="Ohtoshi R."/>
            <person name="Malay A.D."/>
            <person name="Moran D.A.P."/>
            <person name="Tomita M."/>
            <person name="Numata K."/>
            <person name="Arakawa K."/>
        </authorList>
    </citation>
    <scope>NUCLEOTIDE SEQUENCE</scope>
</reference>
<dbReference type="GO" id="GO:0006999">
    <property type="term" value="P:nuclear pore organization"/>
    <property type="evidence" value="ECO:0007669"/>
    <property type="project" value="TreeGrafter"/>
</dbReference>
<keyword evidence="4 9" id="KW-0509">mRNA transport</keyword>
<dbReference type="SUPFAM" id="SSF54928">
    <property type="entry name" value="RNA-binding domain, RBD"/>
    <property type="match status" value="1"/>
</dbReference>
<dbReference type="InterPro" id="IPR012677">
    <property type="entry name" value="Nucleotide-bd_a/b_plait_sf"/>
</dbReference>
<evidence type="ECO:0000256" key="7">
    <source>
        <dbReference type="ARBA" id="ARBA00023132"/>
    </source>
</evidence>
<dbReference type="GO" id="GO:0044613">
    <property type="term" value="C:nuclear pore central transport channel"/>
    <property type="evidence" value="ECO:0007669"/>
    <property type="project" value="TreeGrafter"/>
</dbReference>
<evidence type="ECO:0000256" key="6">
    <source>
        <dbReference type="ARBA" id="ARBA00023010"/>
    </source>
</evidence>
<sequence>MFSPFTHTDYRYKDASSPSGNIEPMSLGSPVSSPKNKPSSNQNYLPPYLFGEIAASPISSPSWNSPKQSSIPTFQSPSCIINPVSQFKEQNISYQSPSASSIITTPNPVKSGGPPIQGLLYSTPNQNASFNTSQLNSTPTVTDKLVSDGHSFNNMMTPNKSLCVTNTSFLSPAQIDPFYTQGESLKNSDQLDESWITVFGFPSASANYILQQFSQYGNIVEHKLSPSGNWMHLRYQSKLQAKKALSKNGKVFSGNIMIGVKPCIEMDIMNSCKENSVRDTSLISASDSLSIDPLEPTKPNLKNIRPLTQAYQSPNTQAQVTAAKSSGIVSKAFDYIWKLH</sequence>
<keyword evidence="6 9" id="KW-0811">Translocation</keyword>
<dbReference type="OrthoDB" id="3365060at2759"/>
<gene>
    <name evidence="12" type="primary">NUP35</name>
    <name evidence="12" type="ORF">NPIL_567341</name>
</gene>
<dbReference type="GO" id="GO:0051028">
    <property type="term" value="P:mRNA transport"/>
    <property type="evidence" value="ECO:0007669"/>
    <property type="project" value="UniProtKB-UniRule"/>
</dbReference>
<dbReference type="Pfam" id="PF05172">
    <property type="entry name" value="RRM_Nup35"/>
    <property type="match status" value="1"/>
</dbReference>
<accession>A0A8X6TRM3</accession>
<evidence type="ECO:0000256" key="3">
    <source>
        <dbReference type="ARBA" id="ARBA00022448"/>
    </source>
</evidence>
<dbReference type="GO" id="GO:0017056">
    <property type="term" value="F:structural constituent of nuclear pore"/>
    <property type="evidence" value="ECO:0007669"/>
    <property type="project" value="InterPro"/>
</dbReference>
<dbReference type="GO" id="GO:0003676">
    <property type="term" value="F:nucleic acid binding"/>
    <property type="evidence" value="ECO:0007669"/>
    <property type="project" value="InterPro"/>
</dbReference>
<dbReference type="CDD" id="cd12722">
    <property type="entry name" value="RRM_Nup53"/>
    <property type="match status" value="1"/>
</dbReference>
<evidence type="ECO:0000313" key="12">
    <source>
        <dbReference type="EMBL" id="GFT43581.1"/>
    </source>
</evidence>
<dbReference type="GO" id="GO:0005543">
    <property type="term" value="F:phospholipid binding"/>
    <property type="evidence" value="ECO:0007669"/>
    <property type="project" value="TreeGrafter"/>
</dbReference>
<dbReference type="Proteomes" id="UP000887013">
    <property type="component" value="Unassembled WGS sequence"/>
</dbReference>
<comment type="subcellular location">
    <subcellularLocation>
        <location evidence="1 9">Nucleus</location>
        <location evidence="1 9">Nuclear pore complex</location>
    </subcellularLocation>
</comment>
<keyword evidence="7 9" id="KW-0906">Nuclear pore complex</keyword>
<evidence type="ECO:0000256" key="2">
    <source>
        <dbReference type="ARBA" id="ARBA00009454"/>
    </source>
</evidence>
<keyword evidence="5 9" id="KW-0653">Protein transport</keyword>
<comment type="function">
    <text evidence="9">Functions as a component of the nuclear pore complex (NPC).</text>
</comment>
<dbReference type="PANTHER" id="PTHR21527">
    <property type="entry name" value="NUCLEOPORIN NUP35"/>
    <property type="match status" value="1"/>
</dbReference>
<keyword evidence="3 9" id="KW-0813">Transport</keyword>
<dbReference type="EMBL" id="BMAW01015411">
    <property type="protein sequence ID" value="GFT43581.1"/>
    <property type="molecule type" value="Genomic_DNA"/>
</dbReference>
<evidence type="ECO:0000256" key="1">
    <source>
        <dbReference type="ARBA" id="ARBA00004567"/>
    </source>
</evidence>
<dbReference type="GO" id="GO:0006607">
    <property type="term" value="P:NLS-bearing protein import into nucleus"/>
    <property type="evidence" value="ECO:0007669"/>
    <property type="project" value="TreeGrafter"/>
</dbReference>
<name>A0A8X6TRM3_NEPPI</name>
<evidence type="ECO:0000256" key="9">
    <source>
        <dbReference type="PIRNR" id="PIRNR038119"/>
    </source>
</evidence>
<dbReference type="GO" id="GO:0031965">
    <property type="term" value="C:nuclear membrane"/>
    <property type="evidence" value="ECO:0007669"/>
    <property type="project" value="InterPro"/>
</dbReference>
<organism evidence="12 13">
    <name type="scientific">Nephila pilipes</name>
    <name type="common">Giant wood spider</name>
    <name type="synonym">Nephila maculata</name>
    <dbReference type="NCBI Taxonomy" id="299642"/>
    <lineage>
        <taxon>Eukaryota</taxon>
        <taxon>Metazoa</taxon>
        <taxon>Ecdysozoa</taxon>
        <taxon>Arthropoda</taxon>
        <taxon>Chelicerata</taxon>
        <taxon>Arachnida</taxon>
        <taxon>Araneae</taxon>
        <taxon>Araneomorphae</taxon>
        <taxon>Entelegynae</taxon>
        <taxon>Araneoidea</taxon>
        <taxon>Nephilidae</taxon>
        <taxon>Nephila</taxon>
    </lineage>
</organism>
<dbReference type="GO" id="GO:0044615">
    <property type="term" value="C:nuclear pore nuclear basket"/>
    <property type="evidence" value="ECO:0007669"/>
    <property type="project" value="TreeGrafter"/>
</dbReference>